<comment type="caution">
    <text evidence="4">Lacks conserved residue(s) required for the propagation of feature annotation.</text>
</comment>
<keyword evidence="1 4" id="KW-0328">Glycosyltransferase</keyword>
<evidence type="ECO:0000259" key="6">
    <source>
        <dbReference type="Pfam" id="PF01048"/>
    </source>
</evidence>
<evidence type="ECO:0000256" key="1">
    <source>
        <dbReference type="ARBA" id="ARBA00022676"/>
    </source>
</evidence>
<evidence type="ECO:0000256" key="2">
    <source>
        <dbReference type="ARBA" id="ARBA00022679"/>
    </source>
</evidence>
<dbReference type="AlphaFoldDB" id="A0A3M2M1C0"/>
<keyword evidence="8" id="KW-1185">Reference proteome</keyword>
<dbReference type="InterPro" id="IPR000845">
    <property type="entry name" value="Nucleoside_phosphorylase_d"/>
</dbReference>
<dbReference type="EC" id="2.4.2.1" evidence="4"/>
<comment type="caution">
    <text evidence="7">The sequence shown here is derived from an EMBL/GenBank/DDBJ whole genome shotgun (WGS) entry which is preliminary data.</text>
</comment>
<feature type="compositionally biased region" description="Low complexity" evidence="5">
    <location>
        <begin position="1"/>
        <end position="12"/>
    </location>
</feature>
<dbReference type="NCBIfam" id="TIGR01694">
    <property type="entry name" value="MTAP"/>
    <property type="match status" value="1"/>
</dbReference>
<dbReference type="NCBIfam" id="NF006599">
    <property type="entry name" value="PRK09136.1"/>
    <property type="match status" value="1"/>
</dbReference>
<dbReference type="UniPathway" id="UPA00606"/>
<dbReference type="RefSeq" id="WP_122182985.1">
    <property type="nucleotide sequence ID" value="NZ_RFFJ01000024.1"/>
</dbReference>
<feature type="binding site" evidence="4">
    <location>
        <position position="221"/>
    </location>
    <ligand>
        <name>phosphate</name>
        <dbReference type="ChEBI" id="CHEBI:43474"/>
    </ligand>
</feature>
<dbReference type="HAMAP" id="MF_01963">
    <property type="entry name" value="MTAP"/>
    <property type="match status" value="1"/>
</dbReference>
<feature type="binding site" evidence="4">
    <location>
        <begin position="244"/>
        <end position="246"/>
    </location>
    <ligand>
        <name>substrate</name>
    </ligand>
</feature>
<evidence type="ECO:0000313" key="7">
    <source>
        <dbReference type="EMBL" id="RMI43417.1"/>
    </source>
</evidence>
<dbReference type="InterPro" id="IPR010044">
    <property type="entry name" value="MTAP"/>
</dbReference>
<reference evidence="7 8" key="1">
    <citation type="submission" date="2018-10" db="EMBL/GenBank/DDBJ databases">
        <title>Isolation, diversity and antifungal activity of actinobacteria from wheat.</title>
        <authorList>
            <person name="Han C."/>
        </authorList>
    </citation>
    <scope>NUCLEOTIDE SEQUENCE [LARGE SCALE GENOMIC DNA]</scope>
    <source>
        <strain evidence="7 8">NEAU-YY642</strain>
    </source>
</reference>
<dbReference type="PANTHER" id="PTHR42679:SF2">
    <property type="entry name" value="S-METHYL-5'-THIOADENOSINE PHOSPHORYLASE"/>
    <property type="match status" value="1"/>
</dbReference>
<organism evidence="7 8">
    <name type="scientific">Streptomyces triticirhizae</name>
    <dbReference type="NCBI Taxonomy" id="2483353"/>
    <lineage>
        <taxon>Bacteria</taxon>
        <taxon>Bacillati</taxon>
        <taxon>Actinomycetota</taxon>
        <taxon>Actinomycetes</taxon>
        <taxon>Kitasatosporales</taxon>
        <taxon>Streptomycetaceae</taxon>
        <taxon>Streptomyces</taxon>
    </lineage>
</organism>
<comment type="miscellaneous">
    <text evidence="4">Although this enzyme belongs to the family of MTA phosphorylases based on sequence homology, it lacks several conserved amino acids in the substrate binding pocket that confer specificity towards MTA.</text>
</comment>
<evidence type="ECO:0000256" key="4">
    <source>
        <dbReference type="HAMAP-Rule" id="MF_01963"/>
    </source>
</evidence>
<dbReference type="CDD" id="cd09010">
    <property type="entry name" value="MTAP_SsMTAPII_like_MTIP"/>
    <property type="match status" value="1"/>
</dbReference>
<dbReference type="SUPFAM" id="SSF53167">
    <property type="entry name" value="Purine and uridine phosphorylases"/>
    <property type="match status" value="1"/>
</dbReference>
<dbReference type="PANTHER" id="PTHR42679">
    <property type="entry name" value="S-METHYL-5'-THIOADENOSINE PHOSPHORYLASE"/>
    <property type="match status" value="1"/>
</dbReference>
<proteinExistence type="inferred from homology"/>
<comment type="function">
    <text evidence="4">Purine nucleoside phosphorylase involved in purine salvage.</text>
</comment>
<dbReference type="NCBIfam" id="NF005876">
    <property type="entry name" value="PRK07823.1"/>
    <property type="match status" value="1"/>
</dbReference>
<protein>
    <recommendedName>
        <fullName evidence="4">Purine nucleoside phosphorylase</fullName>
        <shortName evidence="4">PNP</shortName>
        <ecNumber evidence="4">2.4.2.1</ecNumber>
    </recommendedName>
</protein>
<dbReference type="GO" id="GO:0005829">
    <property type="term" value="C:cytosol"/>
    <property type="evidence" value="ECO:0007669"/>
    <property type="project" value="TreeGrafter"/>
</dbReference>
<name>A0A3M2M1C0_9ACTN</name>
<evidence type="ECO:0000256" key="5">
    <source>
        <dbReference type="SAM" id="MobiDB-lite"/>
    </source>
</evidence>
<feature type="domain" description="Nucleoside phosphorylase" evidence="6">
    <location>
        <begin position="34"/>
        <end position="277"/>
    </location>
</feature>
<dbReference type="Pfam" id="PF01048">
    <property type="entry name" value="PNP_UDP_1"/>
    <property type="match status" value="1"/>
</dbReference>
<comment type="subunit">
    <text evidence="4">Homohexamer. Dimer of a homotrimer.</text>
</comment>
<dbReference type="GO" id="GO:0017061">
    <property type="term" value="F:S-methyl-5-thioadenosine phosphorylase activity"/>
    <property type="evidence" value="ECO:0007669"/>
    <property type="project" value="InterPro"/>
</dbReference>
<feature type="binding site" evidence="4">
    <location>
        <position position="41"/>
    </location>
    <ligand>
        <name>phosphate</name>
        <dbReference type="ChEBI" id="CHEBI:43474"/>
    </ligand>
</feature>
<keyword evidence="2 4" id="KW-0808">Transferase</keyword>
<dbReference type="GO" id="GO:0006166">
    <property type="term" value="P:purine ribonucleoside salvage"/>
    <property type="evidence" value="ECO:0007669"/>
    <property type="project" value="UniProtKB-UniRule"/>
</dbReference>
<dbReference type="InterPro" id="IPR035994">
    <property type="entry name" value="Nucleoside_phosphorylase_sf"/>
</dbReference>
<keyword evidence="3 4" id="KW-0660">Purine salvage</keyword>
<dbReference type="EMBL" id="RFFJ01000024">
    <property type="protein sequence ID" value="RMI43417.1"/>
    <property type="molecule type" value="Genomic_DNA"/>
</dbReference>
<dbReference type="Proteomes" id="UP000278673">
    <property type="component" value="Unassembled WGS sequence"/>
</dbReference>
<accession>A0A3M2M1C0</accession>
<evidence type="ECO:0000256" key="3">
    <source>
        <dbReference type="ARBA" id="ARBA00022726"/>
    </source>
</evidence>
<feature type="binding site" evidence="4">
    <location>
        <begin position="81"/>
        <end position="82"/>
    </location>
    <ligand>
        <name>phosphate</name>
        <dbReference type="ChEBI" id="CHEBI:43474"/>
    </ligand>
</feature>
<evidence type="ECO:0000313" key="8">
    <source>
        <dbReference type="Proteomes" id="UP000278673"/>
    </source>
</evidence>
<dbReference type="GO" id="GO:0019509">
    <property type="term" value="P:L-methionine salvage from methylthioadenosine"/>
    <property type="evidence" value="ECO:0007669"/>
    <property type="project" value="TreeGrafter"/>
</dbReference>
<feature type="region of interest" description="Disordered" evidence="5">
    <location>
        <begin position="1"/>
        <end position="28"/>
    </location>
</feature>
<sequence>MNSTGSSGASHSVGGGSVGGDSVSEGSTTEPLAEIGVIGGSGFYAFLDDVTEITVDTPYGAPSDALFLGEVAGRRVAFLPRHGRGHHLTPARINYRANLWALRSVGVRQVLGPCAVGGLRPEYGPGTLLVPDQLVDRTRSRVGTFFDGETRPDGQRSRVVHVSLADPYCPAGRRVALDAARGRDWDAVDGGTMCVIEGPRFSTRAESRWHAAQGWSVVGMTGHPEAALARELELCYTSLALVTDLDAGAEAGEGVSHAEVLEVFGRNVGRLRDVLFDVVGRLPERRDCLCASALAGQDPGIALP</sequence>
<comment type="similarity">
    <text evidence="4">Belongs to the PNP/MTAP phosphorylase family. MTAP subfamily.</text>
</comment>
<feature type="site" description="Important for substrate specificity" evidence="4">
    <location>
        <position position="202"/>
    </location>
</feature>
<dbReference type="Gene3D" id="3.40.50.1580">
    <property type="entry name" value="Nucleoside phosphorylase domain"/>
    <property type="match status" value="1"/>
</dbReference>
<dbReference type="FunFam" id="3.40.50.1580:FF:000013">
    <property type="entry name" value="Purine nucleoside phosphorylase"/>
    <property type="match status" value="1"/>
</dbReference>
<feature type="binding site" evidence="4">
    <location>
        <position position="220"/>
    </location>
    <ligand>
        <name>substrate</name>
    </ligand>
</feature>
<gene>
    <name evidence="7" type="ORF">EBN88_07250</name>
</gene>
<feature type="site" description="Important for substrate specificity" evidence="4">
    <location>
        <position position="257"/>
    </location>
</feature>
<comment type="catalytic activity">
    <reaction evidence="4">
        <text>a purine D-ribonucleoside + phosphate = a purine nucleobase + alpha-D-ribose 1-phosphate</text>
        <dbReference type="Rhea" id="RHEA:19805"/>
        <dbReference type="ChEBI" id="CHEBI:26386"/>
        <dbReference type="ChEBI" id="CHEBI:43474"/>
        <dbReference type="ChEBI" id="CHEBI:57720"/>
        <dbReference type="ChEBI" id="CHEBI:142355"/>
        <dbReference type="EC" id="2.4.2.1"/>
    </reaction>
</comment>
<comment type="pathway">
    <text evidence="4">Purine metabolism; purine nucleoside salvage.</text>
</comment>